<evidence type="ECO:0000256" key="4">
    <source>
        <dbReference type="RuleBase" id="RU003707"/>
    </source>
</evidence>
<dbReference type="SUPFAM" id="SSF52096">
    <property type="entry name" value="ClpP/crotonase"/>
    <property type="match status" value="1"/>
</dbReference>
<dbReference type="InterPro" id="IPR014748">
    <property type="entry name" value="Enoyl-CoA_hydra_C"/>
</dbReference>
<comment type="caution">
    <text evidence="5">The sequence shown here is derived from an EMBL/GenBank/DDBJ whole genome shotgun (WGS) entry which is preliminary data.</text>
</comment>
<protein>
    <submittedName>
        <fullName evidence="5">Crotonase/enoyl-CoA hydratase family protein</fullName>
    </submittedName>
</protein>
<dbReference type="Gene3D" id="1.10.12.10">
    <property type="entry name" value="Lyase 2-enoyl-coa Hydratase, Chain A, domain 2"/>
    <property type="match status" value="1"/>
</dbReference>
<dbReference type="EMBL" id="BAABBB010000009">
    <property type="protein sequence ID" value="GAA3528043.1"/>
    <property type="molecule type" value="Genomic_DNA"/>
</dbReference>
<dbReference type="PANTHER" id="PTHR11941:SF169">
    <property type="entry name" value="(7AS)-7A-METHYL-1,5-DIOXO-2,3,5,6,7,7A-HEXAHYDRO-1H-INDENE-CARBOXYL-COA HYDROLASE"/>
    <property type="match status" value="1"/>
</dbReference>
<organism evidence="5 6">
    <name type="scientific">Nocardioides daeguensis</name>
    <dbReference type="NCBI Taxonomy" id="908359"/>
    <lineage>
        <taxon>Bacteria</taxon>
        <taxon>Bacillati</taxon>
        <taxon>Actinomycetota</taxon>
        <taxon>Actinomycetes</taxon>
        <taxon>Propionibacteriales</taxon>
        <taxon>Nocardioidaceae</taxon>
        <taxon>Nocardioides</taxon>
    </lineage>
</organism>
<dbReference type="InterPro" id="IPR018376">
    <property type="entry name" value="Enoyl-CoA_hyd/isom_CS"/>
</dbReference>
<dbReference type="CDD" id="cd06558">
    <property type="entry name" value="crotonase-like"/>
    <property type="match status" value="1"/>
</dbReference>
<proteinExistence type="inferred from homology"/>
<dbReference type="PROSITE" id="PS00166">
    <property type="entry name" value="ENOYL_COA_HYDRATASE"/>
    <property type="match status" value="1"/>
</dbReference>
<sequence length="273" mass="28309">MSEPLSVPPSAGSGPAAVTLERQGHVGIATIRRADAMNAVNGAVSTGLGEALAEAEADEQVRVLVVTGEGRAFCAGADLKALAKGEDIMAAGHPEWGFAGYVRHFVSMPTIAAVNGFALGGGTEIVLASDLAVIDAEAKLGLPEVKRGLLAAAGGVIRAQRQVPLKLALELALTGDPIGAEQALAWGLVNRVAPAGTTLEVALELAGRIAANAPLSVRETKRVMHETAGLGSDWGDEAWQVNNRAVGKVLRSEDFREGTRAFAEKRTPEWKGR</sequence>
<evidence type="ECO:0000256" key="1">
    <source>
        <dbReference type="ARBA" id="ARBA00005254"/>
    </source>
</evidence>
<dbReference type="RefSeq" id="WP_257440869.1">
    <property type="nucleotide sequence ID" value="NZ_BAABBB010000009.1"/>
</dbReference>
<dbReference type="Gene3D" id="3.90.226.10">
    <property type="entry name" value="2-enoyl-CoA Hydratase, Chain A, domain 1"/>
    <property type="match status" value="1"/>
</dbReference>
<dbReference type="Proteomes" id="UP001500301">
    <property type="component" value="Unassembled WGS sequence"/>
</dbReference>
<accession>A0ABP6V839</accession>
<keyword evidence="2" id="KW-0443">Lipid metabolism</keyword>
<dbReference type="InterPro" id="IPR001753">
    <property type="entry name" value="Enoyl-CoA_hydra/iso"/>
</dbReference>
<comment type="similarity">
    <text evidence="1 4">Belongs to the enoyl-CoA hydratase/isomerase family.</text>
</comment>
<evidence type="ECO:0000313" key="5">
    <source>
        <dbReference type="EMBL" id="GAA3528043.1"/>
    </source>
</evidence>
<evidence type="ECO:0000256" key="2">
    <source>
        <dbReference type="ARBA" id="ARBA00023098"/>
    </source>
</evidence>
<evidence type="ECO:0000313" key="6">
    <source>
        <dbReference type="Proteomes" id="UP001500301"/>
    </source>
</evidence>
<name>A0ABP6V839_9ACTN</name>
<dbReference type="PANTHER" id="PTHR11941">
    <property type="entry name" value="ENOYL-COA HYDRATASE-RELATED"/>
    <property type="match status" value="1"/>
</dbReference>
<keyword evidence="6" id="KW-1185">Reference proteome</keyword>
<evidence type="ECO:0000256" key="3">
    <source>
        <dbReference type="ARBA" id="ARBA00023239"/>
    </source>
</evidence>
<dbReference type="InterPro" id="IPR029045">
    <property type="entry name" value="ClpP/crotonase-like_dom_sf"/>
</dbReference>
<reference evidence="6" key="1">
    <citation type="journal article" date="2019" name="Int. J. Syst. Evol. Microbiol.">
        <title>The Global Catalogue of Microorganisms (GCM) 10K type strain sequencing project: providing services to taxonomists for standard genome sequencing and annotation.</title>
        <authorList>
            <consortium name="The Broad Institute Genomics Platform"/>
            <consortium name="The Broad Institute Genome Sequencing Center for Infectious Disease"/>
            <person name="Wu L."/>
            <person name="Ma J."/>
        </authorList>
    </citation>
    <scope>NUCLEOTIDE SEQUENCE [LARGE SCALE GENOMIC DNA]</scope>
    <source>
        <strain evidence="6">JCM 17460</strain>
    </source>
</reference>
<gene>
    <name evidence="5" type="ORF">GCM10022263_15830</name>
</gene>
<keyword evidence="3" id="KW-0456">Lyase</keyword>
<dbReference type="Pfam" id="PF00378">
    <property type="entry name" value="ECH_1"/>
    <property type="match status" value="1"/>
</dbReference>